<comment type="caution">
    <text evidence="1">The sequence shown here is derived from an EMBL/GenBank/DDBJ whole genome shotgun (WGS) entry which is preliminary data.</text>
</comment>
<dbReference type="EMBL" id="JBHSYQ010000004">
    <property type="protein sequence ID" value="MFC6998087.1"/>
    <property type="molecule type" value="Genomic_DNA"/>
</dbReference>
<gene>
    <name evidence="1" type="ORF">ACFQHR_10655</name>
</gene>
<protein>
    <submittedName>
        <fullName evidence="1">Uncharacterized protein</fullName>
    </submittedName>
</protein>
<accession>A0ABW2DJM6</accession>
<evidence type="ECO:0000313" key="1">
    <source>
        <dbReference type="EMBL" id="MFC6998087.1"/>
    </source>
</evidence>
<sequence>MPINELERHPYLNYLEDFNVVPKPAYSGIIIGSFPIYACTDTLDINLNVIQQRLNLNEVKMRFFYGSKKSNLWKYSTAAFGVLDPTLAMAGDNLTSLPDLVRERTIDFLQSNDLLITDVILRTNRRKKSSEDSNLWITDDGVNQNIKDNLQLNYNLRNTLERFPTINNLYFTANGIDGKSPFGWFRSLFDNLEIHEPRVIGGRTWGFTCIVENRTYKVFLLPTPKTRGIHFTDNRRVEMFANFLQSTNIELYISIDNVPQSLWTPMQKYELTEAREEFLIECYRQALVLNNLDFTGFVNN</sequence>
<keyword evidence="2" id="KW-1185">Reference proteome</keyword>
<reference evidence="2" key="1">
    <citation type="journal article" date="2019" name="Int. J. Syst. Evol. Microbiol.">
        <title>The Global Catalogue of Microorganisms (GCM) 10K type strain sequencing project: providing services to taxonomists for standard genome sequencing and annotation.</title>
        <authorList>
            <consortium name="The Broad Institute Genomics Platform"/>
            <consortium name="The Broad Institute Genome Sequencing Center for Infectious Disease"/>
            <person name="Wu L."/>
            <person name="Ma J."/>
        </authorList>
    </citation>
    <scope>NUCLEOTIDE SEQUENCE [LARGE SCALE GENOMIC DNA]</scope>
    <source>
        <strain evidence="2">CGMCC 4.7393</strain>
    </source>
</reference>
<dbReference type="Proteomes" id="UP001596405">
    <property type="component" value="Unassembled WGS sequence"/>
</dbReference>
<evidence type="ECO:0000313" key="2">
    <source>
        <dbReference type="Proteomes" id="UP001596405"/>
    </source>
</evidence>
<dbReference type="RefSeq" id="WP_066621658.1">
    <property type="nucleotide sequence ID" value="NZ_JBHSYQ010000004.1"/>
</dbReference>
<name>A0ABW2DJM6_9BACT</name>
<proteinExistence type="predicted"/>
<dbReference type="Gene3D" id="3.40.470.10">
    <property type="entry name" value="Uracil-DNA glycosylase-like domain"/>
    <property type="match status" value="1"/>
</dbReference>
<organism evidence="1 2">
    <name type="scientific">Rufibacter roseus</name>
    <dbReference type="NCBI Taxonomy" id="1567108"/>
    <lineage>
        <taxon>Bacteria</taxon>
        <taxon>Pseudomonadati</taxon>
        <taxon>Bacteroidota</taxon>
        <taxon>Cytophagia</taxon>
        <taxon>Cytophagales</taxon>
        <taxon>Hymenobacteraceae</taxon>
        <taxon>Rufibacter</taxon>
    </lineage>
</organism>
<dbReference type="InterPro" id="IPR036895">
    <property type="entry name" value="Uracil-DNA_glycosylase-like_sf"/>
</dbReference>